<name>A0A6A4GDC1_9AGAR</name>
<keyword evidence="2" id="KW-1185">Reference proteome</keyword>
<evidence type="ECO:0000313" key="2">
    <source>
        <dbReference type="Proteomes" id="UP000799118"/>
    </source>
</evidence>
<reference evidence="1" key="1">
    <citation type="journal article" date="2019" name="Environ. Microbiol.">
        <title>Fungal ecological strategies reflected in gene transcription - a case study of two litter decomposers.</title>
        <authorList>
            <person name="Barbi F."/>
            <person name="Kohler A."/>
            <person name="Barry K."/>
            <person name="Baskaran P."/>
            <person name="Daum C."/>
            <person name="Fauchery L."/>
            <person name="Ihrmark K."/>
            <person name="Kuo A."/>
            <person name="LaButti K."/>
            <person name="Lipzen A."/>
            <person name="Morin E."/>
            <person name="Grigoriev I.V."/>
            <person name="Henrissat B."/>
            <person name="Lindahl B."/>
            <person name="Martin F."/>
        </authorList>
    </citation>
    <scope>NUCLEOTIDE SEQUENCE</scope>
    <source>
        <strain evidence="1">JB14</strain>
    </source>
</reference>
<dbReference type="Proteomes" id="UP000799118">
    <property type="component" value="Unassembled WGS sequence"/>
</dbReference>
<organism evidence="1 2">
    <name type="scientific">Gymnopus androsaceus JB14</name>
    <dbReference type="NCBI Taxonomy" id="1447944"/>
    <lineage>
        <taxon>Eukaryota</taxon>
        <taxon>Fungi</taxon>
        <taxon>Dikarya</taxon>
        <taxon>Basidiomycota</taxon>
        <taxon>Agaricomycotina</taxon>
        <taxon>Agaricomycetes</taxon>
        <taxon>Agaricomycetidae</taxon>
        <taxon>Agaricales</taxon>
        <taxon>Marasmiineae</taxon>
        <taxon>Omphalotaceae</taxon>
        <taxon>Gymnopus</taxon>
    </lineage>
</organism>
<protein>
    <submittedName>
        <fullName evidence="1">Uncharacterized protein</fullName>
    </submittedName>
</protein>
<proteinExistence type="predicted"/>
<accession>A0A6A4GDC1</accession>
<dbReference type="AlphaFoldDB" id="A0A6A4GDC1"/>
<sequence>MPCIRPFLIRQLLRHAQYWEHCDVNHQRYPLETYMASMRCLADMRQRLVDAWEQRGVVLDLPPCDSPDHPGSTFAEAYSLCMTQTEGGLYKEYRYNPIDGLWALRYRTSWDRTCCSVLDLIFAECRGETASNWKLVITVYKPACSTSIPHPFASRLPLRGSNGIYRLTPPFFE</sequence>
<gene>
    <name evidence="1" type="ORF">BT96DRAFT_39962</name>
</gene>
<dbReference type="EMBL" id="ML770420">
    <property type="protein sequence ID" value="KAE9383539.1"/>
    <property type="molecule type" value="Genomic_DNA"/>
</dbReference>
<evidence type="ECO:0000313" key="1">
    <source>
        <dbReference type="EMBL" id="KAE9383539.1"/>
    </source>
</evidence>